<dbReference type="AlphaFoldDB" id="A0A8H6J8K9"/>
<evidence type="ECO:0000313" key="2">
    <source>
        <dbReference type="Proteomes" id="UP000652219"/>
    </source>
</evidence>
<comment type="caution">
    <text evidence="1">The sequence shown here is derived from an EMBL/GenBank/DDBJ whole genome shotgun (WGS) entry which is preliminary data.</text>
</comment>
<evidence type="ECO:0000313" key="1">
    <source>
        <dbReference type="EMBL" id="KAF6808524.1"/>
    </source>
</evidence>
<gene>
    <name evidence="1" type="ORF">CSOJ01_07473</name>
</gene>
<accession>A0A8H6J8K9</accession>
<proteinExistence type="predicted"/>
<name>A0A8H6J8K9_9PEZI</name>
<sequence length="77" mass="8779">MKIARAIARTSRLAPHVRYSSSQSLPRILFPDTKVYAPADWSQLLKKAAVRVTQYAGFASVLMFWPYPIWTIAEAMH</sequence>
<dbReference type="Proteomes" id="UP000652219">
    <property type="component" value="Unassembled WGS sequence"/>
</dbReference>
<organism evidence="1 2">
    <name type="scientific">Colletotrichum sojae</name>
    <dbReference type="NCBI Taxonomy" id="2175907"/>
    <lineage>
        <taxon>Eukaryota</taxon>
        <taxon>Fungi</taxon>
        <taxon>Dikarya</taxon>
        <taxon>Ascomycota</taxon>
        <taxon>Pezizomycotina</taxon>
        <taxon>Sordariomycetes</taxon>
        <taxon>Hypocreomycetidae</taxon>
        <taxon>Glomerellales</taxon>
        <taxon>Glomerellaceae</taxon>
        <taxon>Colletotrichum</taxon>
        <taxon>Colletotrichum orchidearum species complex</taxon>
    </lineage>
</organism>
<reference evidence="1 2" key="1">
    <citation type="journal article" date="2020" name="Phytopathology">
        <title>Genome Sequence Resources of Colletotrichum truncatum, C. plurivorum, C. musicola, and C. sojae: Four Species Pathogenic to Soybean (Glycine max).</title>
        <authorList>
            <person name="Rogerio F."/>
            <person name="Boufleur T.R."/>
            <person name="Ciampi-Guillardi M."/>
            <person name="Sukno S.A."/>
            <person name="Thon M.R."/>
            <person name="Massola Junior N.S."/>
            <person name="Baroncelli R."/>
        </authorList>
    </citation>
    <scope>NUCLEOTIDE SEQUENCE [LARGE SCALE GENOMIC DNA]</scope>
    <source>
        <strain evidence="1 2">LFN0009</strain>
    </source>
</reference>
<dbReference type="EMBL" id="WIGN01000116">
    <property type="protein sequence ID" value="KAF6808524.1"/>
    <property type="molecule type" value="Genomic_DNA"/>
</dbReference>
<protein>
    <submittedName>
        <fullName evidence="1">Uncharacterized protein</fullName>
    </submittedName>
</protein>
<keyword evidence="2" id="KW-1185">Reference proteome</keyword>